<evidence type="ECO:0000259" key="1">
    <source>
        <dbReference type="SMART" id="SM00829"/>
    </source>
</evidence>
<name>A0A1N6KVW6_9BURK</name>
<evidence type="ECO:0000313" key="2">
    <source>
        <dbReference type="EMBL" id="SIO60659.1"/>
    </source>
</evidence>
<dbReference type="OrthoDB" id="9787435at2"/>
<dbReference type="PANTHER" id="PTHR45033">
    <property type="match status" value="1"/>
</dbReference>
<reference evidence="2 3" key="1">
    <citation type="submission" date="2016-11" db="EMBL/GenBank/DDBJ databases">
        <authorList>
            <person name="Jaros S."/>
            <person name="Januszkiewicz K."/>
            <person name="Wedrychowicz H."/>
        </authorList>
    </citation>
    <scope>NUCLEOTIDE SEQUENCE [LARGE SCALE GENOMIC DNA]</scope>
    <source>
        <strain evidence="2 3">GAS95</strain>
    </source>
</reference>
<dbReference type="GO" id="GO:0016491">
    <property type="term" value="F:oxidoreductase activity"/>
    <property type="evidence" value="ECO:0007669"/>
    <property type="project" value="InterPro"/>
</dbReference>
<dbReference type="InterPro" id="IPR013154">
    <property type="entry name" value="ADH-like_N"/>
</dbReference>
<dbReference type="Pfam" id="PF08240">
    <property type="entry name" value="ADH_N"/>
    <property type="match status" value="1"/>
</dbReference>
<dbReference type="Proteomes" id="UP000185151">
    <property type="component" value="Unassembled WGS sequence"/>
</dbReference>
<dbReference type="PANTHER" id="PTHR45033:SF2">
    <property type="entry name" value="ZINC-TYPE ALCOHOL DEHYDROGENASE-LIKE PROTEIN C1773.06C"/>
    <property type="match status" value="1"/>
</dbReference>
<accession>A0A1N6KVW6</accession>
<dbReference type="RefSeq" id="WP_074300016.1">
    <property type="nucleotide sequence ID" value="NZ_FSRU01000002.1"/>
</dbReference>
<dbReference type="Gene3D" id="3.90.180.10">
    <property type="entry name" value="Medium-chain alcohol dehydrogenases, catalytic domain"/>
    <property type="match status" value="1"/>
</dbReference>
<proteinExistence type="predicted"/>
<keyword evidence="3" id="KW-1185">Reference proteome</keyword>
<dbReference type="SUPFAM" id="SSF51735">
    <property type="entry name" value="NAD(P)-binding Rossmann-fold domains"/>
    <property type="match status" value="1"/>
</dbReference>
<protein>
    <submittedName>
        <fullName evidence="2">NADPH:quinone reductase</fullName>
    </submittedName>
</protein>
<evidence type="ECO:0000313" key="3">
    <source>
        <dbReference type="Proteomes" id="UP000185151"/>
    </source>
</evidence>
<dbReference type="InterPro" id="IPR013149">
    <property type="entry name" value="ADH-like_C"/>
</dbReference>
<dbReference type="InterPro" id="IPR036291">
    <property type="entry name" value="NAD(P)-bd_dom_sf"/>
</dbReference>
<dbReference type="InterPro" id="IPR011032">
    <property type="entry name" value="GroES-like_sf"/>
</dbReference>
<dbReference type="EMBL" id="FSRU01000002">
    <property type="protein sequence ID" value="SIO60659.1"/>
    <property type="molecule type" value="Genomic_DNA"/>
</dbReference>
<feature type="domain" description="Enoyl reductase (ER)" evidence="1">
    <location>
        <begin position="10"/>
        <end position="335"/>
    </location>
</feature>
<dbReference type="InterPro" id="IPR052711">
    <property type="entry name" value="Zinc_ADH-like"/>
</dbReference>
<dbReference type="SUPFAM" id="SSF50129">
    <property type="entry name" value="GroES-like"/>
    <property type="match status" value="1"/>
</dbReference>
<dbReference type="CDD" id="cd08276">
    <property type="entry name" value="MDR7"/>
    <property type="match status" value="1"/>
</dbReference>
<gene>
    <name evidence="2" type="ORF">SAMN05444165_4952</name>
</gene>
<dbReference type="Gene3D" id="3.40.50.720">
    <property type="entry name" value="NAD(P)-binding Rossmann-like Domain"/>
    <property type="match status" value="1"/>
</dbReference>
<sequence length="339" mass="35017">MNAYQIQSGAGIAGLERVERPSRDPAAHEIAVRVDAAALNHRDLSFAKGAFYNPPSHPIVPLVDGCGEVIAVGEAVTRFKVGDRVITSYYPRWIDGALSPSKTAVSFGAQFDGTLAEELVASEDAFVLAPRSLDAIAAATLPCAGVTAWNALFVAGAVKPGGSVLLLGTGGVSLWGLQLARAAGVFTIVTSSQDEKLERARALGANATINYRTSPEWQDEVLRLTEGAGVDVVVEVGGEGTLARSLKAAGPGGAIVVIGRVSGGGGVSIEPGALIGGAKRLTGITAGSRAMLEQLVRFVDVNTITPAVDKVFPFDEAPAAYEYLAGGRHFGKVVVDLRA</sequence>
<dbReference type="SMART" id="SM00829">
    <property type="entry name" value="PKS_ER"/>
    <property type="match status" value="1"/>
</dbReference>
<dbReference type="InterPro" id="IPR020843">
    <property type="entry name" value="ER"/>
</dbReference>
<dbReference type="AlphaFoldDB" id="A0A1N6KVW6"/>
<organism evidence="2 3">
    <name type="scientific">Paraburkholderia phenazinium</name>
    <dbReference type="NCBI Taxonomy" id="60549"/>
    <lineage>
        <taxon>Bacteria</taxon>
        <taxon>Pseudomonadati</taxon>
        <taxon>Pseudomonadota</taxon>
        <taxon>Betaproteobacteria</taxon>
        <taxon>Burkholderiales</taxon>
        <taxon>Burkholderiaceae</taxon>
        <taxon>Paraburkholderia</taxon>
    </lineage>
</organism>
<dbReference type="Pfam" id="PF00107">
    <property type="entry name" value="ADH_zinc_N"/>
    <property type="match status" value="1"/>
</dbReference>